<dbReference type="Gene3D" id="3.20.20.70">
    <property type="entry name" value="Aldolase class I"/>
    <property type="match status" value="2"/>
</dbReference>
<dbReference type="InterPro" id="IPR052568">
    <property type="entry name" value="PKS-FAS_Synthase"/>
</dbReference>
<keyword evidence="6" id="KW-1185">Reference proteome</keyword>
<dbReference type="InterPro" id="IPR036736">
    <property type="entry name" value="ACP-like_sf"/>
</dbReference>
<dbReference type="Gene3D" id="1.10.1200.10">
    <property type="entry name" value="ACP-like"/>
    <property type="match status" value="1"/>
</dbReference>
<name>A0A927J9E6_9ACTN</name>
<dbReference type="Gene3D" id="3.40.47.10">
    <property type="match status" value="1"/>
</dbReference>
<dbReference type="EMBL" id="JACYWE010000001">
    <property type="protein sequence ID" value="MBD8505121.1"/>
    <property type="molecule type" value="Genomic_DNA"/>
</dbReference>
<keyword evidence="3" id="KW-0808">Transferase</keyword>
<evidence type="ECO:0000313" key="6">
    <source>
        <dbReference type="Proteomes" id="UP000642993"/>
    </source>
</evidence>
<dbReference type="SUPFAM" id="SSF51735">
    <property type="entry name" value="NAD(P)-binding Rossmann-fold domains"/>
    <property type="match status" value="2"/>
</dbReference>
<sequence length="2278" mass="235644">MRIADTIDEQVLALTPLDRPNARIVTAACHVGALGVLDLGTGSSLARRELAVAAAAIPGGFGVRIAGRCALGADALPPEAMTVVLAFDALDRFATFEGRRVLVEVASHEQARAAQEAGADGVIARGCEAGGSVGTTSSFVLLQQVAADASIDIPVWLAGGIGPDTAAAAVMGGARGVVLDVQLALLRESTIPAEERGVLAGLDGSESVVEDGNRVVRRALRRGDGSSLVLPVGEDAYLAQAFASRFETVPAAIRAVKDSIAAAVEAPSRDLAREVLAEGSPLAEALGTTLPLAQGPMTRVSDHPRFAAAVADGGALPFIALAVNSGARSREILAATKDLVGERPWGVGILGFADAQLREEQLDAVLATRPSHAIIAGGRPAQASRLEAEGISTFLHVPSPGLLRQFLGGGARKFIFEGAECGGHVGPRHSFPLWQAQIGELQRFLGAHPDAATRIEVFFAGGIHDSRSAAMVTALARPLSEAGVRVGLLAGTAYLFTEEAVESGAIVPGFQQHVVEATRTVLLETAPGHATRCVDSHFAAEFARTRLEMQQQGVPDRELWEKLEQLNIGRLRVASKGVDRSGGQLVEVSAEQQLHDGMFMAGDVALLRDSVTTIAALHESLTAGAADWYTTRASELGTSVEDAPEPEPLDIAIVGMAAMFPQAPTLSTFWSNILAGVDSVTEVPVSRWDPAVYFNADGGEGKTPSKWGGFLPPIPFDPLRFGIPPRSLGSIEPTQLLALEVADQALRDAGYDTRPFDRQRTAVIFGAEAGSDLSNAGVLRNVLPSYIGDLPPELDAQLPRLTEDSFPGVLANVISGRIANRLNLGGANYTVDAACASSLAALDAACKELVAGGADTVLCGGVDLHNGINDYLMFASVHALSATGRSATFDSSADGIALGEGAGCVVLKRLADAERDGDRVYAVIRGVGSASDGRSLGLTAPRPEGQRAALERAYRNAGESPGTVGLVEAHGTGTVVGDRTELTTLTNLFTDSGVAAGQVALGSVKSQIGHTKCAAGLAGLIKVALAIHTGIKPPTLHVRNPNPAWQEGSSPFVFNAEPLPWEKIPSERIAGVSAFGFGGTNFHAVLRGHARNVAPAHACNDWPVELFTFRSTSQDKALDEARGLLARIDAASSADWTIRDWAFGAAKKADAAAVRGEPTWIAFVAADTDELHRTLTALASGEPTKAVHVRTDDSPTTGGKVAFLFPGQGSQRPRMGAGLMVAFPELQHHLHRGERYARALYPPAAFTKETADRQRAAVTDTTVAQPALGMVEMAFHDVLRRAGITPDMVGGHSYGELAALAAAGVIDPDALLDLSASRATAIAEAADKLADRGAMAAVSATAQDVAEALSAAGLDGDVVIANDNAPKQNVISGPTAAIDAAVDALKAAGLSVTRLNVSCAFHSPVVAAASATFAATLASTRLYAAEVPVYANTTAAVHDDDADAVRRGLAEQISAPVRFREQIQAMHDDGARIFIEVGPGRVLTKLTGAILGDQPHAAIPLDDGQSSGLRGLLEGFARLAVAGADLRTEWLFEGRGAVAPDPSATVKRPGWTVDGHLVRTADGSIPEGALAPATPVRIGPMTHASSGAEALITEFLRNSREMVAAQRDVLLGYLGTEAALPHNGYGLAAPAYSAPEIAPAHQAPAAAAPAPAPVGSSASAAPAAQSVAHTGESVLAKVFDVIGRRTGYPVEMIEPDLDLEADLSVDSIKRAEIAGELATELGLTGGDDSELEEVSRARTAAAIAGLLLAKLNSAADTASPGDAEPEAASSVPASSAPASTVAASAGSAEAPAPDASALVIAPQRLLMRHVPLAPLPAAPSLAGQRVLIVGAGALAEALATRLRAHEATAIVVPATFAEIRDVLATPADGVFYLASTERDAAPALPDAFPLLRELIAASPRWILAAGPGAGLRGFFRTVARESPEMHATVIESTETDPALLATELITETAAGPGQPVVLLENGARSGLALQPTSLGAVATAGAGPSGDGTAEATALGLDQDSVVLLVGGARGITARFATTLAAASRCHIELVGRTPLVTEPDDPLIQAATTAAELRAALIAAGQRSPAGIESTINQILAAREVRGTVQRLRDLGATVRYRATDIRDAAAVTDLVTSIHAEHGRIDGIVYAAGVIEDKLIADQAPESLARVFTTKVEGARLLITAAEELANGPRFLVFFGSIAAVLGNRGQADYAAANDELETLGRKWTVAGKRRGLTVHWGPWAPTGENNGMVTPELMRTYAKRGVALIDPEEGTTSLLRELAWGDENEPSVVYTASEW</sequence>
<dbReference type="Gene3D" id="3.40.366.10">
    <property type="entry name" value="Malonyl-Coenzyme A Acyl Carrier Protein, domain 2"/>
    <property type="match status" value="1"/>
</dbReference>
<dbReference type="InterPro" id="IPR014030">
    <property type="entry name" value="Ketoacyl_synth_N"/>
</dbReference>
<dbReference type="InterPro" id="IPR016036">
    <property type="entry name" value="Malonyl_transacylase_ACP-bd"/>
</dbReference>
<dbReference type="Pfam" id="PF02801">
    <property type="entry name" value="Ketoacyl-synt_C"/>
    <property type="match status" value="1"/>
</dbReference>
<dbReference type="InterPro" id="IPR016035">
    <property type="entry name" value="Acyl_Trfase/lysoPLipase"/>
</dbReference>
<dbReference type="InterPro" id="IPR001227">
    <property type="entry name" value="Ac_transferase_dom_sf"/>
</dbReference>
<dbReference type="Pfam" id="PF03060">
    <property type="entry name" value="NMO"/>
    <property type="match status" value="1"/>
</dbReference>
<dbReference type="SMART" id="SM00825">
    <property type="entry name" value="PKS_KS"/>
    <property type="match status" value="1"/>
</dbReference>
<protein>
    <submittedName>
        <fullName evidence="5">SDR family oxidoreductase</fullName>
    </submittedName>
</protein>
<dbReference type="SUPFAM" id="SSF47336">
    <property type="entry name" value="ACP-like"/>
    <property type="match status" value="1"/>
</dbReference>
<feature type="domain" description="Ketosynthase family 3 (KS3)" evidence="4">
    <location>
        <begin position="648"/>
        <end position="1088"/>
    </location>
</feature>
<dbReference type="Pfam" id="PF08659">
    <property type="entry name" value="KR"/>
    <property type="match status" value="1"/>
</dbReference>
<dbReference type="Gene3D" id="3.40.50.720">
    <property type="entry name" value="NAD(P)-binding Rossmann-like Domain"/>
    <property type="match status" value="1"/>
</dbReference>
<dbReference type="SMART" id="SM00822">
    <property type="entry name" value="PKS_KR"/>
    <property type="match status" value="1"/>
</dbReference>
<dbReference type="InterPro" id="IPR014031">
    <property type="entry name" value="Ketoacyl_synth_C"/>
</dbReference>
<dbReference type="SUPFAM" id="SSF51412">
    <property type="entry name" value="Inosine monophosphate dehydrogenase (IMPDH)"/>
    <property type="match status" value="1"/>
</dbReference>
<dbReference type="PROSITE" id="PS52004">
    <property type="entry name" value="KS3_2"/>
    <property type="match status" value="1"/>
</dbReference>
<dbReference type="Pfam" id="PF00698">
    <property type="entry name" value="Acyl_transf_1"/>
    <property type="match status" value="1"/>
</dbReference>
<dbReference type="Proteomes" id="UP000642993">
    <property type="component" value="Unassembled WGS sequence"/>
</dbReference>
<dbReference type="InterPro" id="IPR013785">
    <property type="entry name" value="Aldolase_TIM"/>
</dbReference>
<dbReference type="SUPFAM" id="SSF53901">
    <property type="entry name" value="Thiolase-like"/>
    <property type="match status" value="1"/>
</dbReference>
<dbReference type="InterPro" id="IPR020841">
    <property type="entry name" value="PKS_Beta-ketoAc_synthase_dom"/>
</dbReference>
<proteinExistence type="predicted"/>
<dbReference type="InterPro" id="IPR057326">
    <property type="entry name" value="KR_dom"/>
</dbReference>
<dbReference type="GO" id="GO:0016746">
    <property type="term" value="F:acyltransferase activity"/>
    <property type="evidence" value="ECO:0007669"/>
    <property type="project" value="InterPro"/>
</dbReference>
<dbReference type="InterPro" id="IPR016039">
    <property type="entry name" value="Thiolase-like"/>
</dbReference>
<dbReference type="SUPFAM" id="SSF52151">
    <property type="entry name" value="FabD/lysophospholipase-like"/>
    <property type="match status" value="1"/>
</dbReference>
<keyword evidence="2" id="KW-0597">Phosphoprotein</keyword>
<organism evidence="5 6">
    <name type="scientific">Lolliginicoccus lacisalsi</name>
    <dbReference type="NCBI Taxonomy" id="2742202"/>
    <lineage>
        <taxon>Bacteria</taxon>
        <taxon>Bacillati</taxon>
        <taxon>Actinomycetota</taxon>
        <taxon>Actinomycetes</taxon>
        <taxon>Mycobacteriales</taxon>
        <taxon>Hoyosellaceae</taxon>
        <taxon>Lolliginicoccus</taxon>
    </lineage>
</organism>
<evidence type="ECO:0000256" key="3">
    <source>
        <dbReference type="ARBA" id="ARBA00022679"/>
    </source>
</evidence>
<reference evidence="5" key="1">
    <citation type="submission" date="2020-09" db="EMBL/GenBank/DDBJ databases">
        <title>Hoyosella lacisalsi sp. nov., a halotolerant actinobacterium isolated from soil of Lake Gudzhirganskoe.</title>
        <authorList>
            <person name="Yang Q."/>
            <person name="Guo P.Y."/>
            <person name="Liu S.W."/>
            <person name="Li F.N."/>
            <person name="Sun C.H."/>
        </authorList>
    </citation>
    <scope>NUCLEOTIDE SEQUENCE</scope>
    <source>
        <strain evidence="5">G463</strain>
    </source>
</reference>
<comment type="caution">
    <text evidence="5">The sequence shown here is derived from an EMBL/GenBank/DDBJ whole genome shotgun (WGS) entry which is preliminary data.</text>
</comment>
<dbReference type="PANTHER" id="PTHR43074:SF1">
    <property type="entry name" value="BETA-KETOACYL SYNTHASE FAMILY PROTEIN-RELATED"/>
    <property type="match status" value="1"/>
</dbReference>
<dbReference type="PANTHER" id="PTHR43074">
    <property type="entry name" value="OMEGA-3 POLYUNSATURATED FATTY ACID SYNTHASE PFAB-RELATED"/>
    <property type="match status" value="1"/>
</dbReference>
<evidence type="ECO:0000313" key="5">
    <source>
        <dbReference type="EMBL" id="MBD8505121.1"/>
    </source>
</evidence>
<dbReference type="SUPFAM" id="SSF55048">
    <property type="entry name" value="Probable ACP-binding domain of malonyl-CoA ACP transacylase"/>
    <property type="match status" value="1"/>
</dbReference>
<dbReference type="SUPFAM" id="SSF51395">
    <property type="entry name" value="FMN-linked oxidoreductases"/>
    <property type="match status" value="1"/>
</dbReference>
<dbReference type="InterPro" id="IPR014043">
    <property type="entry name" value="Acyl_transferase_dom"/>
</dbReference>
<dbReference type="SMART" id="SM00827">
    <property type="entry name" value="PKS_AT"/>
    <property type="match status" value="1"/>
</dbReference>
<dbReference type="Pfam" id="PF00109">
    <property type="entry name" value="ketoacyl-synt"/>
    <property type="match status" value="1"/>
</dbReference>
<gene>
    <name evidence="5" type="ORF">HT102_01275</name>
</gene>
<evidence type="ECO:0000259" key="4">
    <source>
        <dbReference type="PROSITE" id="PS52004"/>
    </source>
</evidence>
<accession>A0A927J9E6</accession>
<evidence type="ECO:0000256" key="2">
    <source>
        <dbReference type="ARBA" id="ARBA00022553"/>
    </source>
</evidence>
<dbReference type="CDD" id="cd00833">
    <property type="entry name" value="PKS"/>
    <property type="match status" value="1"/>
</dbReference>
<dbReference type="InterPro" id="IPR036291">
    <property type="entry name" value="NAD(P)-bd_dom_sf"/>
</dbReference>
<evidence type="ECO:0000256" key="1">
    <source>
        <dbReference type="ARBA" id="ARBA00022450"/>
    </source>
</evidence>
<keyword evidence="1" id="KW-0596">Phosphopantetheine</keyword>
<dbReference type="InterPro" id="IPR013968">
    <property type="entry name" value="PKS_KR"/>
</dbReference>